<sequence length="472" mass="51371">MVNWKRYKFSLFAFTLEIVFIILFGVLAEYDGPAKPTNKDLASPVPTMYPMFQDVHVMIFVGFGFLMTFLKRYGYSAVGVNLLIAAFAIQWAFLVRGVIHSVIHGEKIHITLLEMLSADFASATVLISFGAVLGKTSALQLLVMALIEVLLAQINEYIGLDKIGGVDVGESMYIHAFGAYFGLAVARVLYTEDIEDSKGEGTVYHSDLFSMIGTIFLWLFWPSFNGGAAEGDEQYRAVINTYLSLCACTVVTFALSAVVDKKGRVEMVHIQNATLAGGVAVGTSANMPLQPWGALLAGSVAGVISVLGYKFLTPMMAKKLRIHDTCGVHNLHGMPGVLAGIVGAVAAALASEATWGQSYYEIFGKVIPMDNTTELAAVMSNYSFIEKGSDGRSALQQGGFQMLALVVTLCIAIVGGILTGFLLKLPIFNAPKKGHLFDDQEFWVVQQHGFPQIEVDDMNETHNETKMQLMEH</sequence>
<comment type="similarity">
    <text evidence="2">Belongs to the ammonium transporter (TC 2.A.49) family. Rh subfamily.</text>
</comment>
<evidence type="ECO:0000256" key="3">
    <source>
        <dbReference type="ARBA" id="ARBA00022692"/>
    </source>
</evidence>
<evidence type="ECO:0000256" key="2">
    <source>
        <dbReference type="ARBA" id="ARBA00011036"/>
    </source>
</evidence>
<evidence type="ECO:0000259" key="7">
    <source>
        <dbReference type="Pfam" id="PF00909"/>
    </source>
</evidence>
<evidence type="ECO:0000313" key="9">
    <source>
        <dbReference type="EMBL" id="KAL3871902.1"/>
    </source>
</evidence>
<dbReference type="PRINTS" id="PR00342">
    <property type="entry name" value="RHESUSRHD"/>
</dbReference>
<dbReference type="InterPro" id="IPR029020">
    <property type="entry name" value="Ammonium/urea_transptr"/>
</dbReference>
<evidence type="ECO:0000256" key="6">
    <source>
        <dbReference type="SAM" id="Phobius"/>
    </source>
</evidence>
<dbReference type="Proteomes" id="UP001634394">
    <property type="component" value="Unassembled WGS sequence"/>
</dbReference>
<feature type="transmembrane region" description="Helical" evidence="6">
    <location>
        <begin position="293"/>
        <end position="312"/>
    </location>
</feature>
<feature type="transmembrane region" description="Helical" evidence="6">
    <location>
        <begin position="333"/>
        <end position="351"/>
    </location>
</feature>
<dbReference type="PANTHER" id="PTHR11730:SF60">
    <property type="entry name" value="RH50, ISOFORM D"/>
    <property type="match status" value="1"/>
</dbReference>
<feature type="transmembrane region" description="Helical" evidence="6">
    <location>
        <begin position="48"/>
        <end position="70"/>
    </location>
</feature>
<dbReference type="Pfam" id="PF00909">
    <property type="entry name" value="Ammonium_transp"/>
    <property type="match status" value="1"/>
</dbReference>
<feature type="transmembrane region" description="Helical" evidence="6">
    <location>
        <begin position="241"/>
        <end position="258"/>
    </location>
</feature>
<dbReference type="PANTHER" id="PTHR11730">
    <property type="entry name" value="AMMONIUM TRANSPORTER"/>
    <property type="match status" value="1"/>
</dbReference>
<dbReference type="EMBL" id="JBJQND010000007">
    <property type="protein sequence ID" value="KAL3871902.1"/>
    <property type="molecule type" value="Genomic_DNA"/>
</dbReference>
<dbReference type="InterPro" id="IPR002229">
    <property type="entry name" value="RhesusRHD"/>
</dbReference>
<feature type="transmembrane region" description="Helical" evidence="6">
    <location>
        <begin position="172"/>
        <end position="190"/>
    </location>
</feature>
<dbReference type="AlphaFoldDB" id="A0ABD3WD76"/>
<evidence type="ECO:0000256" key="1">
    <source>
        <dbReference type="ARBA" id="ARBA00004141"/>
    </source>
</evidence>
<feature type="domain" description="Ammonium transporter AmtB-like" evidence="7">
    <location>
        <begin position="19"/>
        <end position="426"/>
    </location>
</feature>
<feature type="transmembrane region" description="Helical" evidence="6">
    <location>
        <begin position="9"/>
        <end position="28"/>
    </location>
</feature>
<proteinExistence type="inferred from homology"/>
<reference evidence="8 10" key="1">
    <citation type="submission" date="2024-11" db="EMBL/GenBank/DDBJ databases">
        <title>Chromosome-level genome assembly of the freshwater bivalve Anodonta woodiana.</title>
        <authorList>
            <person name="Chen X."/>
        </authorList>
    </citation>
    <scope>NUCLEOTIDE SEQUENCE [LARGE SCALE GENOMIC DNA]</scope>
    <source>
        <strain evidence="8">MN2024</strain>
        <tissue evidence="8">Gills</tissue>
    </source>
</reference>
<dbReference type="InterPro" id="IPR024041">
    <property type="entry name" value="NH4_transpt_AmtB-like_dom"/>
</dbReference>
<dbReference type="EMBL" id="JBJQND010000007">
    <property type="protein sequence ID" value="KAL3871874.1"/>
    <property type="molecule type" value="Genomic_DNA"/>
</dbReference>
<gene>
    <name evidence="8" type="ORF">ACJMK2_039846</name>
    <name evidence="9" type="ORF">ACJMK2_039874</name>
</gene>
<evidence type="ECO:0000256" key="4">
    <source>
        <dbReference type="ARBA" id="ARBA00022989"/>
    </source>
</evidence>
<keyword evidence="10" id="KW-1185">Reference proteome</keyword>
<dbReference type="SUPFAM" id="SSF111352">
    <property type="entry name" value="Ammonium transporter"/>
    <property type="match status" value="1"/>
</dbReference>
<keyword evidence="3 6" id="KW-0812">Transmembrane</keyword>
<accession>A0ABD3WD76</accession>
<dbReference type="GO" id="GO:0016020">
    <property type="term" value="C:membrane"/>
    <property type="evidence" value="ECO:0007669"/>
    <property type="project" value="UniProtKB-SubCell"/>
</dbReference>
<feature type="transmembrane region" description="Helical" evidence="6">
    <location>
        <begin position="402"/>
        <end position="423"/>
    </location>
</feature>
<evidence type="ECO:0000256" key="5">
    <source>
        <dbReference type="ARBA" id="ARBA00023136"/>
    </source>
</evidence>
<protein>
    <recommendedName>
        <fullName evidence="7">Ammonium transporter AmtB-like domain-containing protein</fullName>
    </recommendedName>
</protein>
<evidence type="ECO:0000313" key="8">
    <source>
        <dbReference type="EMBL" id="KAL3871874.1"/>
    </source>
</evidence>
<feature type="transmembrane region" description="Helical" evidence="6">
    <location>
        <begin position="82"/>
        <end position="103"/>
    </location>
</feature>
<organism evidence="8 10">
    <name type="scientific">Sinanodonta woodiana</name>
    <name type="common">Chinese pond mussel</name>
    <name type="synonym">Anodonta woodiana</name>
    <dbReference type="NCBI Taxonomy" id="1069815"/>
    <lineage>
        <taxon>Eukaryota</taxon>
        <taxon>Metazoa</taxon>
        <taxon>Spiralia</taxon>
        <taxon>Lophotrochozoa</taxon>
        <taxon>Mollusca</taxon>
        <taxon>Bivalvia</taxon>
        <taxon>Autobranchia</taxon>
        <taxon>Heteroconchia</taxon>
        <taxon>Palaeoheterodonta</taxon>
        <taxon>Unionida</taxon>
        <taxon>Unionoidea</taxon>
        <taxon>Unionidae</taxon>
        <taxon>Unioninae</taxon>
        <taxon>Sinanodonta</taxon>
    </lineage>
</organism>
<dbReference type="Gene3D" id="1.10.3430.10">
    <property type="entry name" value="Ammonium transporter AmtB like domains"/>
    <property type="match status" value="1"/>
</dbReference>
<evidence type="ECO:0000313" key="10">
    <source>
        <dbReference type="Proteomes" id="UP001634394"/>
    </source>
</evidence>
<dbReference type="FunFam" id="1.10.3430.10:FF:000012">
    <property type="entry name" value="Rh type C glycoprotein"/>
    <property type="match status" value="1"/>
</dbReference>
<keyword evidence="5 6" id="KW-0472">Membrane</keyword>
<feature type="transmembrane region" description="Helical" evidence="6">
    <location>
        <begin position="202"/>
        <end position="221"/>
    </location>
</feature>
<comment type="caution">
    <text evidence="8">The sequence shown here is derived from an EMBL/GenBank/DDBJ whole genome shotgun (WGS) entry which is preliminary data.</text>
</comment>
<comment type="subcellular location">
    <subcellularLocation>
        <location evidence="1">Membrane</location>
        <topology evidence="1">Multi-pass membrane protein</topology>
    </subcellularLocation>
</comment>
<name>A0ABD3WD76_SINWO</name>
<keyword evidence="4 6" id="KW-1133">Transmembrane helix</keyword>